<feature type="domain" description="GGDEF" evidence="6">
    <location>
        <begin position="314"/>
        <end position="446"/>
    </location>
</feature>
<evidence type="ECO:0000259" key="3">
    <source>
        <dbReference type="PROSITE" id="PS50112"/>
    </source>
</evidence>
<name>A0A839ZAB8_9HYPH</name>
<dbReference type="Pfam" id="PF08448">
    <property type="entry name" value="PAS_4"/>
    <property type="match status" value="1"/>
</dbReference>
<feature type="domain" description="PAS" evidence="3">
    <location>
        <begin position="156"/>
        <end position="225"/>
    </location>
</feature>
<dbReference type="InterPro" id="IPR001633">
    <property type="entry name" value="EAL_dom"/>
</dbReference>
<dbReference type="Gene3D" id="3.20.20.450">
    <property type="entry name" value="EAL domain"/>
    <property type="match status" value="1"/>
</dbReference>
<evidence type="ECO:0000313" key="7">
    <source>
        <dbReference type="EMBL" id="MBB3771662.1"/>
    </source>
</evidence>
<feature type="domain" description="Response regulatory" evidence="2">
    <location>
        <begin position="8"/>
        <end position="126"/>
    </location>
</feature>
<evidence type="ECO:0000259" key="2">
    <source>
        <dbReference type="PROSITE" id="PS50110"/>
    </source>
</evidence>
<dbReference type="InterPro" id="IPR013656">
    <property type="entry name" value="PAS_4"/>
</dbReference>
<dbReference type="SUPFAM" id="SSF55073">
    <property type="entry name" value="Nucleotide cyclase"/>
    <property type="match status" value="1"/>
</dbReference>
<dbReference type="InterPro" id="IPR000160">
    <property type="entry name" value="GGDEF_dom"/>
</dbReference>
<reference evidence="7 8" key="1">
    <citation type="submission" date="2020-08" db="EMBL/GenBank/DDBJ databases">
        <title>Genomic Encyclopedia of Type Strains, Phase IV (KMG-IV): sequencing the most valuable type-strain genomes for metagenomic binning, comparative biology and taxonomic classification.</title>
        <authorList>
            <person name="Goeker M."/>
        </authorList>
    </citation>
    <scope>NUCLEOTIDE SEQUENCE [LARGE SCALE GENOMIC DNA]</scope>
    <source>
        <strain evidence="7 8">DSM 5895</strain>
    </source>
</reference>
<dbReference type="FunFam" id="3.20.20.450:FF:000001">
    <property type="entry name" value="Cyclic di-GMP phosphodiesterase yahA"/>
    <property type="match status" value="1"/>
</dbReference>
<dbReference type="InterPro" id="IPR011006">
    <property type="entry name" value="CheY-like_superfamily"/>
</dbReference>
<feature type="modified residue" description="4-aspartylphosphate" evidence="1">
    <location>
        <position position="59"/>
    </location>
</feature>
<evidence type="ECO:0000259" key="4">
    <source>
        <dbReference type="PROSITE" id="PS50113"/>
    </source>
</evidence>
<dbReference type="PROSITE" id="PS50112">
    <property type="entry name" value="PAS"/>
    <property type="match status" value="1"/>
</dbReference>
<dbReference type="InterPro" id="IPR052155">
    <property type="entry name" value="Biofilm_reg_signaling"/>
</dbReference>
<dbReference type="PROSITE" id="PS50110">
    <property type="entry name" value="RESPONSE_REGULATORY"/>
    <property type="match status" value="1"/>
</dbReference>
<dbReference type="InterPro" id="IPR035965">
    <property type="entry name" value="PAS-like_dom_sf"/>
</dbReference>
<dbReference type="AlphaFoldDB" id="A0A839ZAB8"/>
<dbReference type="NCBIfam" id="TIGR00229">
    <property type="entry name" value="sensory_box"/>
    <property type="match status" value="1"/>
</dbReference>
<protein>
    <submittedName>
        <fullName evidence="7">Diguanylate cyclase (GGDEF)-like protein/PAS domain S-box-containing protein</fullName>
    </submittedName>
</protein>
<dbReference type="Pfam" id="PF00990">
    <property type="entry name" value="GGDEF"/>
    <property type="match status" value="1"/>
</dbReference>
<dbReference type="CDD" id="cd00130">
    <property type="entry name" value="PAS"/>
    <property type="match status" value="1"/>
</dbReference>
<dbReference type="SUPFAM" id="SSF55785">
    <property type="entry name" value="PYP-like sensor domain (PAS domain)"/>
    <property type="match status" value="1"/>
</dbReference>
<dbReference type="SUPFAM" id="SSF141868">
    <property type="entry name" value="EAL domain-like"/>
    <property type="match status" value="1"/>
</dbReference>
<keyword evidence="8" id="KW-1185">Reference proteome</keyword>
<accession>A0A839ZAB8</accession>
<dbReference type="InterPro" id="IPR043128">
    <property type="entry name" value="Rev_trsase/Diguanyl_cyclase"/>
</dbReference>
<dbReference type="RefSeq" id="WP_246340068.1">
    <property type="nucleotide sequence ID" value="NZ_JACICD010000004.1"/>
</dbReference>
<dbReference type="InterPro" id="IPR000014">
    <property type="entry name" value="PAS"/>
</dbReference>
<dbReference type="PROSITE" id="PS50887">
    <property type="entry name" value="GGDEF"/>
    <property type="match status" value="1"/>
</dbReference>
<dbReference type="CDD" id="cd01949">
    <property type="entry name" value="GGDEF"/>
    <property type="match status" value="1"/>
</dbReference>
<dbReference type="GO" id="GO:0000160">
    <property type="term" value="P:phosphorelay signal transduction system"/>
    <property type="evidence" value="ECO:0007669"/>
    <property type="project" value="InterPro"/>
</dbReference>
<organism evidence="7 8">
    <name type="scientific">Ancylobacter tetraedralis</name>
    <dbReference type="NCBI Taxonomy" id="217068"/>
    <lineage>
        <taxon>Bacteria</taxon>
        <taxon>Pseudomonadati</taxon>
        <taxon>Pseudomonadota</taxon>
        <taxon>Alphaproteobacteria</taxon>
        <taxon>Hyphomicrobiales</taxon>
        <taxon>Xanthobacteraceae</taxon>
        <taxon>Ancylobacter</taxon>
    </lineage>
</organism>
<dbReference type="PANTHER" id="PTHR44757:SF2">
    <property type="entry name" value="BIOFILM ARCHITECTURE MAINTENANCE PROTEIN MBAA"/>
    <property type="match status" value="1"/>
</dbReference>
<evidence type="ECO:0000259" key="6">
    <source>
        <dbReference type="PROSITE" id="PS50887"/>
    </source>
</evidence>
<evidence type="ECO:0000256" key="1">
    <source>
        <dbReference type="PROSITE-ProRule" id="PRU00169"/>
    </source>
</evidence>
<evidence type="ECO:0000313" key="8">
    <source>
        <dbReference type="Proteomes" id="UP000533469"/>
    </source>
</evidence>
<dbReference type="Gene3D" id="3.30.70.270">
    <property type="match status" value="1"/>
</dbReference>
<keyword evidence="1" id="KW-0597">Phosphoprotein</keyword>
<dbReference type="Gene3D" id="3.30.450.20">
    <property type="entry name" value="PAS domain"/>
    <property type="match status" value="1"/>
</dbReference>
<dbReference type="InterPro" id="IPR029787">
    <property type="entry name" value="Nucleotide_cyclase"/>
</dbReference>
<dbReference type="PANTHER" id="PTHR44757">
    <property type="entry name" value="DIGUANYLATE CYCLASE DGCP"/>
    <property type="match status" value="1"/>
</dbReference>
<comment type="caution">
    <text evidence="7">The sequence shown here is derived from an EMBL/GenBank/DDBJ whole genome shotgun (WGS) entry which is preliminary data.</text>
</comment>
<dbReference type="Gene3D" id="3.40.50.2300">
    <property type="match status" value="1"/>
</dbReference>
<dbReference type="SMART" id="SM00267">
    <property type="entry name" value="GGDEF"/>
    <property type="match status" value="1"/>
</dbReference>
<feature type="domain" description="PAC" evidence="4">
    <location>
        <begin position="230"/>
        <end position="282"/>
    </location>
</feature>
<proteinExistence type="predicted"/>
<dbReference type="InterPro" id="IPR001789">
    <property type="entry name" value="Sig_transdc_resp-reg_receiver"/>
</dbReference>
<dbReference type="PROSITE" id="PS50113">
    <property type="entry name" value="PAC"/>
    <property type="match status" value="1"/>
</dbReference>
<dbReference type="SUPFAM" id="SSF52172">
    <property type="entry name" value="CheY-like"/>
    <property type="match status" value="1"/>
</dbReference>
<gene>
    <name evidence="7" type="ORF">FHS55_002271</name>
</gene>
<dbReference type="NCBIfam" id="TIGR00254">
    <property type="entry name" value="GGDEF"/>
    <property type="match status" value="1"/>
</dbReference>
<dbReference type="SMART" id="SM00052">
    <property type="entry name" value="EAL"/>
    <property type="match status" value="1"/>
</dbReference>
<dbReference type="PROSITE" id="PS50883">
    <property type="entry name" value="EAL"/>
    <property type="match status" value="1"/>
</dbReference>
<dbReference type="EMBL" id="JACICD010000004">
    <property type="protein sequence ID" value="MBB3771662.1"/>
    <property type="molecule type" value="Genomic_DNA"/>
</dbReference>
<dbReference type="InterPro" id="IPR000700">
    <property type="entry name" value="PAS-assoc_C"/>
</dbReference>
<dbReference type="SMART" id="SM00448">
    <property type="entry name" value="REC"/>
    <property type="match status" value="1"/>
</dbReference>
<dbReference type="InterPro" id="IPR035919">
    <property type="entry name" value="EAL_sf"/>
</dbReference>
<dbReference type="SMART" id="SM00091">
    <property type="entry name" value="PAS"/>
    <property type="match status" value="1"/>
</dbReference>
<dbReference type="Pfam" id="PF00072">
    <property type="entry name" value="Response_reg"/>
    <property type="match status" value="1"/>
</dbReference>
<dbReference type="CDD" id="cd17551">
    <property type="entry name" value="REC_RpfG-like"/>
    <property type="match status" value="1"/>
</dbReference>
<dbReference type="CDD" id="cd01948">
    <property type="entry name" value="EAL"/>
    <property type="match status" value="1"/>
</dbReference>
<evidence type="ECO:0000259" key="5">
    <source>
        <dbReference type="PROSITE" id="PS50883"/>
    </source>
</evidence>
<dbReference type="Proteomes" id="UP000533469">
    <property type="component" value="Unassembled WGS sequence"/>
</dbReference>
<sequence length="728" mass="80810">MAQELMPTILIIDDSSTNRRIYSRLARQLESNVNVRSFENPTKALDWLTEHTADLIITDYKMPMMSGAALITAIRANSLNRDVPIIVVTAYSDQQYRLTSLEAGATDFLLSPVDHVEFLARARNLLKLRTQQLQILRRADFLESTLSAKEQLLRESREALAQVIDTVPAMISATDREGRCVFVNAHQAAFIGKLPGDLVGQPIEVLLGEERAHISRRLDQLVVMTGRAIPSREEEVQAPNGDVRIYLTSKAPLYDGSGDIASVLTTSIDITERRHAEKRLQHIASHDSLTGLPNRMMLRDHLRRELARGRRGDQHFALHFIDLDRFKAINDAHGHHRGDELLQRVARALTGLVGSTHIVARLGGDEFAILQPDIDGPEDAERLAQAILHLLNSDEDSLEALKIGASIGVTLAPLDGTDPDELLKNSDQAMYLAKSLGGGTWRFFAADMRPRASQTAQLQAEMRGALTRREFVLFYQPQIDLRSNKVVGGEALLRWQHPQHGLLMPASFLGLAEESGLIVPINEWALNEACRQGALWEAEGLGELRIAVNLSPIQFRRQGVESLVKDALRTTGFRPTSLELEVTEGILLGHDEQIVTQMHVLRSLGVTLSVDDFGTGYSSLSYIRRFPLHRLKIDRSFVQDLGSDPSALAIVRTIIDLGHILHLQVLAEGVEEESQLALLRSEGCDEVQGYYFSRPIPADAFATWVSEHERANADVASRPTESEHAGPG</sequence>
<feature type="domain" description="EAL" evidence="5">
    <location>
        <begin position="455"/>
        <end position="709"/>
    </location>
</feature>
<dbReference type="Pfam" id="PF00563">
    <property type="entry name" value="EAL"/>
    <property type="match status" value="1"/>
</dbReference>